<organism evidence="2 3">
    <name type="scientific">Oceaniovalibus guishaninsula JLT2003</name>
    <dbReference type="NCBI Taxonomy" id="1231392"/>
    <lineage>
        <taxon>Bacteria</taxon>
        <taxon>Pseudomonadati</taxon>
        <taxon>Pseudomonadota</taxon>
        <taxon>Alphaproteobacteria</taxon>
        <taxon>Rhodobacterales</taxon>
        <taxon>Roseobacteraceae</taxon>
        <taxon>Oceaniovalibus</taxon>
    </lineage>
</organism>
<evidence type="ECO:0000313" key="3">
    <source>
        <dbReference type="Proteomes" id="UP000006765"/>
    </source>
</evidence>
<dbReference type="GO" id="GO:0005524">
    <property type="term" value="F:ATP binding"/>
    <property type="evidence" value="ECO:0007669"/>
    <property type="project" value="InterPro"/>
</dbReference>
<dbReference type="OrthoDB" id="8326226at2"/>
<dbReference type="Proteomes" id="UP000006765">
    <property type="component" value="Unassembled WGS sequence"/>
</dbReference>
<proteinExistence type="predicted"/>
<accession>K2GPY8</accession>
<dbReference type="EMBL" id="AMGO01000020">
    <property type="protein sequence ID" value="EKE44711.1"/>
    <property type="molecule type" value="Genomic_DNA"/>
</dbReference>
<dbReference type="SUPFAM" id="SSF53795">
    <property type="entry name" value="PEP carboxykinase-like"/>
    <property type="match status" value="1"/>
</dbReference>
<comment type="caution">
    <text evidence="2">The sequence shown here is derived from an EMBL/GenBank/DDBJ whole genome shotgun (WGS) entry which is preliminary data.</text>
</comment>
<evidence type="ECO:0000313" key="2">
    <source>
        <dbReference type="EMBL" id="EKE44711.1"/>
    </source>
</evidence>
<dbReference type="InterPro" id="IPR011104">
    <property type="entry name" value="Hpr_kin/Pase_C"/>
</dbReference>
<keyword evidence="2" id="KW-0418">Kinase</keyword>
<reference evidence="2 3" key="1">
    <citation type="journal article" date="2012" name="J. Bacteriol.">
        <title>Draft Genome Sequence of Oceaniovalibus guishaninsula JLT2003T.</title>
        <authorList>
            <person name="Tang K."/>
            <person name="Liu K."/>
            <person name="Jiao N."/>
        </authorList>
    </citation>
    <scope>NUCLEOTIDE SEQUENCE [LARGE SCALE GENOMIC DNA]</scope>
    <source>
        <strain evidence="2 3">JLT2003</strain>
    </source>
</reference>
<dbReference type="CDD" id="cd01918">
    <property type="entry name" value="HprK_C"/>
    <property type="match status" value="1"/>
</dbReference>
<dbReference type="Gene3D" id="3.40.50.300">
    <property type="entry name" value="P-loop containing nucleotide triphosphate hydrolases"/>
    <property type="match status" value="1"/>
</dbReference>
<dbReference type="Pfam" id="PF07475">
    <property type="entry name" value="Hpr_kinase_C"/>
    <property type="match status" value="1"/>
</dbReference>
<sequence>MTGRSVGPLPGGPVIVHATCVAVDGRAVLLRGGSGAGKSGTAIDMLSRGASLVSDDRTTLARIGDAIVASPPPAIAGRIEARGFGLLRVDHVPSARVHLVVDLTLRPDGRLPRARDCDIMGVALPLSAGAGVSHLGAVLMLALRRDDALCRDD</sequence>
<dbReference type="AlphaFoldDB" id="K2GPY8"/>
<dbReference type="GO" id="GO:0000155">
    <property type="term" value="F:phosphorelay sensor kinase activity"/>
    <property type="evidence" value="ECO:0007669"/>
    <property type="project" value="InterPro"/>
</dbReference>
<name>K2GPY8_9RHOB</name>
<protein>
    <submittedName>
        <fullName evidence="2">HPr kinase</fullName>
    </submittedName>
</protein>
<feature type="domain" description="HPr kinase/phosphorylase C-terminal" evidence="1">
    <location>
        <begin position="15"/>
        <end position="91"/>
    </location>
</feature>
<dbReference type="GO" id="GO:0006109">
    <property type="term" value="P:regulation of carbohydrate metabolic process"/>
    <property type="evidence" value="ECO:0007669"/>
    <property type="project" value="InterPro"/>
</dbReference>
<dbReference type="eggNOG" id="COG1493">
    <property type="taxonomic scope" value="Bacteria"/>
</dbReference>
<dbReference type="InterPro" id="IPR027417">
    <property type="entry name" value="P-loop_NTPase"/>
</dbReference>
<dbReference type="RefSeq" id="WP_007426246.1">
    <property type="nucleotide sequence ID" value="NZ_AMGO01000020.1"/>
</dbReference>
<keyword evidence="3" id="KW-1185">Reference proteome</keyword>
<evidence type="ECO:0000259" key="1">
    <source>
        <dbReference type="Pfam" id="PF07475"/>
    </source>
</evidence>
<dbReference type="STRING" id="1231392.OCGS_1094"/>
<keyword evidence="2" id="KW-0808">Transferase</keyword>
<gene>
    <name evidence="2" type="ORF">OCGS_1094</name>
</gene>